<evidence type="ECO:0008006" key="4">
    <source>
        <dbReference type="Google" id="ProtNLM"/>
    </source>
</evidence>
<reference evidence="2 3" key="1">
    <citation type="submission" date="2012-06" db="EMBL/GenBank/DDBJ databases">
        <title>The complete chromosome of genome of Turneriella parva DSM 21527.</title>
        <authorList>
            <consortium name="US DOE Joint Genome Institute (JGI-PGF)"/>
            <person name="Lucas S."/>
            <person name="Han J."/>
            <person name="Lapidus A."/>
            <person name="Bruce D."/>
            <person name="Goodwin L."/>
            <person name="Pitluck S."/>
            <person name="Peters L."/>
            <person name="Kyrpides N."/>
            <person name="Mavromatis K."/>
            <person name="Ivanova N."/>
            <person name="Mikhailova N."/>
            <person name="Chertkov O."/>
            <person name="Detter J.C."/>
            <person name="Tapia R."/>
            <person name="Han C."/>
            <person name="Land M."/>
            <person name="Hauser L."/>
            <person name="Markowitz V."/>
            <person name="Cheng J.-F."/>
            <person name="Hugenholtz P."/>
            <person name="Woyke T."/>
            <person name="Wu D."/>
            <person name="Gronow S."/>
            <person name="Wellnitz S."/>
            <person name="Brambilla E."/>
            <person name="Klenk H.-P."/>
            <person name="Eisen J.A."/>
        </authorList>
    </citation>
    <scope>NUCLEOTIDE SEQUENCE [LARGE SCALE GENOMIC DNA]</scope>
    <source>
        <strain evidence="3">ATCC BAA-1111 / DSM 21527 / NCTC 11395 / H</strain>
    </source>
</reference>
<feature type="chain" id="PRO_5003686451" description="Lipoprotein" evidence="1">
    <location>
        <begin position="24"/>
        <end position="137"/>
    </location>
</feature>
<dbReference type="STRING" id="869212.Turpa_1436"/>
<keyword evidence="3" id="KW-1185">Reference proteome</keyword>
<name>I4B477_TURPD</name>
<dbReference type="HOGENOM" id="CLU_1864287_0_0_12"/>
<proteinExistence type="predicted"/>
<evidence type="ECO:0000313" key="2">
    <source>
        <dbReference type="EMBL" id="AFM12084.1"/>
    </source>
</evidence>
<protein>
    <recommendedName>
        <fullName evidence="4">Lipoprotein</fullName>
    </recommendedName>
</protein>
<gene>
    <name evidence="2" type="ordered locus">Turpa_1436</name>
</gene>
<feature type="signal peptide" evidence="1">
    <location>
        <begin position="1"/>
        <end position="23"/>
    </location>
</feature>
<dbReference type="AlphaFoldDB" id="I4B477"/>
<keyword evidence="1" id="KW-0732">Signal</keyword>
<organism evidence="2 3">
    <name type="scientific">Turneriella parva (strain ATCC BAA-1111 / DSM 21527 / NCTC 11395 / H)</name>
    <name type="common">Leptospira parva</name>
    <dbReference type="NCBI Taxonomy" id="869212"/>
    <lineage>
        <taxon>Bacteria</taxon>
        <taxon>Pseudomonadati</taxon>
        <taxon>Spirochaetota</taxon>
        <taxon>Spirochaetia</taxon>
        <taxon>Leptospirales</taxon>
        <taxon>Leptospiraceae</taxon>
        <taxon>Turneriella</taxon>
    </lineage>
</organism>
<dbReference type="RefSeq" id="WP_014802598.1">
    <property type="nucleotide sequence ID" value="NC_018020.1"/>
</dbReference>
<dbReference type="KEGG" id="tpx:Turpa_1436"/>
<evidence type="ECO:0000256" key="1">
    <source>
        <dbReference type="SAM" id="SignalP"/>
    </source>
</evidence>
<dbReference type="EMBL" id="CP002959">
    <property type="protein sequence ID" value="AFM12084.1"/>
    <property type="molecule type" value="Genomic_DNA"/>
</dbReference>
<accession>I4B477</accession>
<evidence type="ECO:0000313" key="3">
    <source>
        <dbReference type="Proteomes" id="UP000006048"/>
    </source>
</evidence>
<dbReference type="Proteomes" id="UP000006048">
    <property type="component" value="Chromosome"/>
</dbReference>
<sequence length="137" mass="14444">MKKTGMAVVAAVFMLAACGGKNAAVKDFGELFDGATKDLTAIGNDLKEAKDSKEVAAALNKVYDVMTAMKAKGEELEKKHGMRAKGEMPPELKAKSEAFQAAVKGVFSDSLVNAVKKHGSKPEVMEALNKIKSLKGG</sequence>
<dbReference type="PROSITE" id="PS51257">
    <property type="entry name" value="PROKAR_LIPOPROTEIN"/>
    <property type="match status" value="1"/>
</dbReference>